<dbReference type="PANTHER" id="PTHR43201:SF5">
    <property type="entry name" value="MEDIUM-CHAIN ACYL-COA LIGASE ACSF2, MITOCHONDRIAL"/>
    <property type="match status" value="1"/>
</dbReference>
<dbReference type="GO" id="GO:0006631">
    <property type="term" value="P:fatty acid metabolic process"/>
    <property type="evidence" value="ECO:0007669"/>
    <property type="project" value="TreeGrafter"/>
</dbReference>
<keyword evidence="2" id="KW-0436">Ligase</keyword>
<dbReference type="AlphaFoldDB" id="A0A177SUX6"/>
<dbReference type="NCBIfam" id="NF004837">
    <property type="entry name" value="PRK06187.1"/>
    <property type="match status" value="1"/>
</dbReference>
<dbReference type="InterPro" id="IPR025110">
    <property type="entry name" value="AMP-bd_C"/>
</dbReference>
<dbReference type="Proteomes" id="UP000077752">
    <property type="component" value="Unassembled WGS sequence"/>
</dbReference>
<feature type="domain" description="AMP-binding enzyme C-terminal" evidence="4">
    <location>
        <begin position="423"/>
        <end position="498"/>
    </location>
</feature>
<dbReference type="Gene3D" id="3.30.300.30">
    <property type="match status" value="1"/>
</dbReference>
<gene>
    <name evidence="5" type="ORF">AYO28_07080</name>
</gene>
<dbReference type="RefSeq" id="WP_064301358.1">
    <property type="nucleotide sequence ID" value="NZ_LUCV01000004.1"/>
</dbReference>
<reference evidence="5 6" key="1">
    <citation type="submission" date="2016-03" db="EMBL/GenBank/DDBJ databases">
        <title>Draft Genome Assembly of Pseudomonas putida strain CBF10-2.</title>
        <authorList>
            <person name="Iyer R.S."/>
            <person name="Damania A."/>
        </authorList>
    </citation>
    <scope>NUCLEOTIDE SEQUENCE [LARGE SCALE GENOMIC DNA]</scope>
    <source>
        <strain evidence="5 6">CBF10-2</strain>
    </source>
</reference>
<dbReference type="InterPro" id="IPR020845">
    <property type="entry name" value="AMP-binding_CS"/>
</dbReference>
<evidence type="ECO:0000256" key="1">
    <source>
        <dbReference type="ARBA" id="ARBA00006432"/>
    </source>
</evidence>
<dbReference type="InterPro" id="IPR045851">
    <property type="entry name" value="AMP-bd_C_sf"/>
</dbReference>
<dbReference type="PROSITE" id="PS00455">
    <property type="entry name" value="AMP_BINDING"/>
    <property type="match status" value="1"/>
</dbReference>
<feature type="domain" description="AMP-dependent synthetase/ligase" evidence="3">
    <location>
        <begin position="8"/>
        <end position="373"/>
    </location>
</feature>
<accession>A0A177SUX6</accession>
<dbReference type="InterPro" id="IPR000873">
    <property type="entry name" value="AMP-dep_synth/lig_dom"/>
</dbReference>
<evidence type="ECO:0000313" key="5">
    <source>
        <dbReference type="EMBL" id="OAI94786.1"/>
    </source>
</evidence>
<dbReference type="InterPro" id="IPR042099">
    <property type="entry name" value="ANL_N_sf"/>
</dbReference>
<dbReference type="Pfam" id="PF00501">
    <property type="entry name" value="AMP-binding"/>
    <property type="match status" value="1"/>
</dbReference>
<protein>
    <submittedName>
        <fullName evidence="5">AMP-dependent synthetase</fullName>
    </submittedName>
</protein>
<dbReference type="Pfam" id="PF13193">
    <property type="entry name" value="AMP-binding_C"/>
    <property type="match status" value="1"/>
</dbReference>
<name>A0A177SUX6_PSEPU</name>
<dbReference type="FunFam" id="3.30.300.30:FF:000008">
    <property type="entry name" value="2,3-dihydroxybenzoate-AMP ligase"/>
    <property type="match status" value="1"/>
</dbReference>
<dbReference type="SUPFAM" id="SSF56801">
    <property type="entry name" value="Acetyl-CoA synthetase-like"/>
    <property type="match status" value="1"/>
</dbReference>
<dbReference type="EMBL" id="LUCV01000004">
    <property type="protein sequence ID" value="OAI94786.1"/>
    <property type="molecule type" value="Genomic_DNA"/>
</dbReference>
<evidence type="ECO:0000259" key="4">
    <source>
        <dbReference type="Pfam" id="PF13193"/>
    </source>
</evidence>
<evidence type="ECO:0000313" key="6">
    <source>
        <dbReference type="Proteomes" id="UP000077752"/>
    </source>
</evidence>
<dbReference type="Gene3D" id="3.40.50.12780">
    <property type="entry name" value="N-terminal domain of ligase-like"/>
    <property type="match status" value="1"/>
</dbReference>
<dbReference type="CDD" id="cd17631">
    <property type="entry name" value="FACL_FadD13-like"/>
    <property type="match status" value="1"/>
</dbReference>
<comment type="similarity">
    <text evidence="1">Belongs to the ATP-dependent AMP-binding enzyme family.</text>
</comment>
<evidence type="ECO:0000259" key="3">
    <source>
        <dbReference type="Pfam" id="PF00501"/>
    </source>
</evidence>
<dbReference type="PANTHER" id="PTHR43201">
    <property type="entry name" value="ACYL-COA SYNTHETASE"/>
    <property type="match status" value="1"/>
</dbReference>
<dbReference type="GO" id="GO:0031956">
    <property type="term" value="F:medium-chain fatty acid-CoA ligase activity"/>
    <property type="evidence" value="ECO:0007669"/>
    <property type="project" value="TreeGrafter"/>
</dbReference>
<proteinExistence type="inferred from homology"/>
<comment type="caution">
    <text evidence="5">The sequence shown here is derived from an EMBL/GenBank/DDBJ whole genome shotgun (WGS) entry which is preliminary data.</text>
</comment>
<evidence type="ECO:0000256" key="2">
    <source>
        <dbReference type="ARBA" id="ARBA00022598"/>
    </source>
</evidence>
<sequence length="510" mass="56687">MKTLGELLERNARLFPDQQAVVFDEVRITYRQLLERARRLSSGLHQRGMRHQDRVAILAMNCNEYFDVYAACHVSGFICATVNFRLAGAEIAFILQDSAPRALVFEAQYSDTIAALRDSLPSIEHYLCIGECPDWAEPYDALLAAGDPAGAPMRAQPDDVVHLIYTSGTTGRPKGAARTQKGDLALAQNQSATMDMRTNGRVLVMMPMFHAGGLSMMLSEFWHAGCVVLHRKFDPREVLSTIERERIVTVHMAPTILQQVLDVPDIGRYDLSSLETILYAAAPMPVAVLQRGVQLLGQIFVNSWGMTETTGTVLPKHLHKLQGSEDEVRRLGSIGQPMTFCDIRIVDEQGEDCADGTPGEIWIRSPANLAYYWNNSVATIEALRDGWLRTGDMAWRDDQGFLFLVDRKKDMIISGGENIYCQEVEQALMHHPGVQDVAVIGVPHEKWGETVKAVVVLKAGASVGADELSEFSTTRIARYKRPSSVEFVDELPRLASGKVNKIALRQRYGD</sequence>
<organism evidence="5 6">
    <name type="scientific">Pseudomonas putida</name>
    <name type="common">Arthrobacter siderocapsulatus</name>
    <dbReference type="NCBI Taxonomy" id="303"/>
    <lineage>
        <taxon>Bacteria</taxon>
        <taxon>Pseudomonadati</taxon>
        <taxon>Pseudomonadota</taxon>
        <taxon>Gammaproteobacteria</taxon>
        <taxon>Pseudomonadales</taxon>
        <taxon>Pseudomonadaceae</taxon>
        <taxon>Pseudomonas</taxon>
    </lineage>
</organism>